<reference evidence="3 4" key="1">
    <citation type="submission" date="2024-06" db="EMBL/GenBank/DDBJ databases">
        <title>Novosphingobium rhizovicinus M1R2S20.</title>
        <authorList>
            <person name="Sun J.-Q."/>
        </authorList>
    </citation>
    <scope>NUCLEOTIDE SEQUENCE [LARGE SCALE GENOMIC DNA]</scope>
    <source>
        <strain evidence="3 4">M1R2S20</strain>
    </source>
</reference>
<accession>A0ABV3RD96</accession>
<comment type="caution">
    <text evidence="3">The sequence shown here is derived from an EMBL/GenBank/DDBJ whole genome shotgun (WGS) entry which is preliminary data.</text>
</comment>
<proteinExistence type="predicted"/>
<protein>
    <submittedName>
        <fullName evidence="3">WecB/TagA/CpsF family glycosyltransferase</fullName>
    </submittedName>
</protein>
<dbReference type="Pfam" id="PF03808">
    <property type="entry name" value="Glyco_tran_WecG"/>
    <property type="match status" value="1"/>
</dbReference>
<dbReference type="RefSeq" id="WP_367772470.1">
    <property type="nucleotide sequence ID" value="NZ_JBFNXR010000026.1"/>
</dbReference>
<keyword evidence="1" id="KW-0328">Glycosyltransferase</keyword>
<name>A0ABV3RD96_9SPHN</name>
<dbReference type="InterPro" id="IPR004629">
    <property type="entry name" value="WecG_TagA_CpsF"/>
</dbReference>
<dbReference type="Proteomes" id="UP001556118">
    <property type="component" value="Unassembled WGS sequence"/>
</dbReference>
<evidence type="ECO:0000256" key="2">
    <source>
        <dbReference type="ARBA" id="ARBA00022679"/>
    </source>
</evidence>
<dbReference type="NCBIfam" id="TIGR00696">
    <property type="entry name" value="wecG_tagA_cpsF"/>
    <property type="match status" value="1"/>
</dbReference>
<keyword evidence="2" id="KW-0808">Transferase</keyword>
<dbReference type="EMBL" id="JBFNXR010000026">
    <property type="protein sequence ID" value="MEW9855204.1"/>
    <property type="molecule type" value="Genomic_DNA"/>
</dbReference>
<evidence type="ECO:0000313" key="4">
    <source>
        <dbReference type="Proteomes" id="UP001556118"/>
    </source>
</evidence>
<evidence type="ECO:0000313" key="3">
    <source>
        <dbReference type="EMBL" id="MEW9855204.1"/>
    </source>
</evidence>
<organism evidence="3 4">
    <name type="scientific">Novosphingobium rhizovicinum</name>
    <dbReference type="NCBI Taxonomy" id="3228928"/>
    <lineage>
        <taxon>Bacteria</taxon>
        <taxon>Pseudomonadati</taxon>
        <taxon>Pseudomonadota</taxon>
        <taxon>Alphaproteobacteria</taxon>
        <taxon>Sphingomonadales</taxon>
        <taxon>Sphingomonadaceae</taxon>
        <taxon>Novosphingobium</taxon>
    </lineage>
</organism>
<gene>
    <name evidence="3" type="ORF">ABUH87_08425</name>
</gene>
<sequence>MSLALAAVAVKRPYMIGFANAHTVNMARKTEGFARALQRALVLNDGIGVDLASRWLYRSSFPANLNGTDFVPELLDRLPRGTRLFLLGAAPGVAERAAQAIGLQHKHIEVVGIQHGFFAEEDESDLISRIATSGAEVVLVAMGHPRQEIWVAKNIDRLHATVMCVGALIDFYAGTARRAPLWVRQLRMEWIFRFLLEPRRLAHRYLIGNATFLASMATSDRREGTIPAIPGQS</sequence>
<evidence type="ECO:0000256" key="1">
    <source>
        <dbReference type="ARBA" id="ARBA00022676"/>
    </source>
</evidence>
<keyword evidence="4" id="KW-1185">Reference proteome</keyword>
<dbReference type="PANTHER" id="PTHR34136:SF1">
    <property type="entry name" value="UDP-N-ACETYL-D-MANNOSAMINURONIC ACID TRANSFERASE"/>
    <property type="match status" value="1"/>
</dbReference>
<dbReference type="CDD" id="cd06533">
    <property type="entry name" value="Glyco_transf_WecG_TagA"/>
    <property type="match status" value="1"/>
</dbReference>
<dbReference type="PANTHER" id="PTHR34136">
    <property type="match status" value="1"/>
</dbReference>